<feature type="compositionally biased region" description="Basic residues" evidence="1">
    <location>
        <begin position="44"/>
        <end position="57"/>
    </location>
</feature>
<dbReference type="InterPro" id="IPR052999">
    <property type="entry name" value="PTS1_Protein"/>
</dbReference>
<dbReference type="Gene3D" id="1.20.1290.10">
    <property type="entry name" value="AhpD-like"/>
    <property type="match status" value="1"/>
</dbReference>
<accession>A0A3N4LV62</accession>
<dbReference type="InterPro" id="IPR029032">
    <property type="entry name" value="AhpD-like"/>
</dbReference>
<dbReference type="PANTHER" id="PTHR28180">
    <property type="entry name" value="CONSERVED MITOCHONDRIAL PROTEIN-RELATED"/>
    <property type="match status" value="1"/>
</dbReference>
<feature type="compositionally biased region" description="Polar residues" evidence="1">
    <location>
        <begin position="66"/>
        <end position="75"/>
    </location>
</feature>
<dbReference type="AlphaFoldDB" id="A0A3N4LV62"/>
<sequence>MLTIRPYSEFIRRIAQVSSSSTSAITTQFCVAEASIGNRANPALRHHSKSPLHRQKRDYHGPTQKPIASTESVSSMDPRPSILLSGQSTRSVHGSNLDLTRLSNDFPDSNLWYVLTAIALTAVGRQHLVGQLWVHLAGAAPDQQEVQQAGEPEPIPEENLKLSPEMEQEVIHLEQVAMRLREGLMKMSVLFGYPRAINALSTLYKSQQQLSGTSTPRTILYSTVFSGISGAPHLRPYLCPSRTDKDEVPVNNYSRGLDLLTKLYSPKHVPNLLHNMSISSAGDLSNFAVSRIYGDLLSDVSILNERETGLACFVTCLALALGAGPKELGLAGQIKGHMYGARNLGASGAEVRGATDLALRVWENVTGESIQDVPNFVNLVLEKAKDW</sequence>
<dbReference type="FunCoup" id="A0A3N4LV62">
    <property type="interactions" value="4"/>
</dbReference>
<dbReference type="Proteomes" id="UP000267821">
    <property type="component" value="Unassembled WGS sequence"/>
</dbReference>
<evidence type="ECO:0000256" key="1">
    <source>
        <dbReference type="SAM" id="MobiDB-lite"/>
    </source>
</evidence>
<gene>
    <name evidence="2" type="ORF">L211DRAFT_866174</name>
</gene>
<proteinExistence type="predicted"/>
<keyword evidence="3" id="KW-1185">Reference proteome</keyword>
<dbReference type="PANTHER" id="PTHR28180:SF2">
    <property type="entry name" value="PEROXISOMAL PROTEIN 2"/>
    <property type="match status" value="1"/>
</dbReference>
<protein>
    <submittedName>
        <fullName evidence="2">Uncharacterized protein</fullName>
    </submittedName>
</protein>
<reference evidence="2 3" key="1">
    <citation type="journal article" date="2018" name="Nat. Ecol. Evol.">
        <title>Pezizomycetes genomes reveal the molecular basis of ectomycorrhizal truffle lifestyle.</title>
        <authorList>
            <person name="Murat C."/>
            <person name="Payen T."/>
            <person name="Noel B."/>
            <person name="Kuo A."/>
            <person name="Morin E."/>
            <person name="Chen J."/>
            <person name="Kohler A."/>
            <person name="Krizsan K."/>
            <person name="Balestrini R."/>
            <person name="Da Silva C."/>
            <person name="Montanini B."/>
            <person name="Hainaut M."/>
            <person name="Levati E."/>
            <person name="Barry K.W."/>
            <person name="Belfiori B."/>
            <person name="Cichocki N."/>
            <person name="Clum A."/>
            <person name="Dockter R.B."/>
            <person name="Fauchery L."/>
            <person name="Guy J."/>
            <person name="Iotti M."/>
            <person name="Le Tacon F."/>
            <person name="Lindquist E.A."/>
            <person name="Lipzen A."/>
            <person name="Malagnac F."/>
            <person name="Mello A."/>
            <person name="Molinier V."/>
            <person name="Miyauchi S."/>
            <person name="Poulain J."/>
            <person name="Riccioni C."/>
            <person name="Rubini A."/>
            <person name="Sitrit Y."/>
            <person name="Splivallo R."/>
            <person name="Traeger S."/>
            <person name="Wang M."/>
            <person name="Zifcakova L."/>
            <person name="Wipf D."/>
            <person name="Zambonelli A."/>
            <person name="Paolocci F."/>
            <person name="Nowrousian M."/>
            <person name="Ottonello S."/>
            <person name="Baldrian P."/>
            <person name="Spatafora J.W."/>
            <person name="Henrissat B."/>
            <person name="Nagy L.G."/>
            <person name="Aury J.M."/>
            <person name="Wincker P."/>
            <person name="Grigoriev I.V."/>
            <person name="Bonfante P."/>
            <person name="Martin F.M."/>
        </authorList>
    </citation>
    <scope>NUCLEOTIDE SEQUENCE [LARGE SCALE GENOMIC DNA]</scope>
    <source>
        <strain evidence="2 3">ATCC MYA-4762</strain>
    </source>
</reference>
<dbReference type="OrthoDB" id="5537330at2759"/>
<dbReference type="SUPFAM" id="SSF69118">
    <property type="entry name" value="AhpD-like"/>
    <property type="match status" value="1"/>
</dbReference>
<evidence type="ECO:0000313" key="3">
    <source>
        <dbReference type="Proteomes" id="UP000267821"/>
    </source>
</evidence>
<name>A0A3N4LV62_9PEZI</name>
<dbReference type="STRING" id="1051890.A0A3N4LV62"/>
<dbReference type="InParanoid" id="A0A3N4LV62"/>
<evidence type="ECO:0000313" key="2">
    <source>
        <dbReference type="EMBL" id="RPB26680.1"/>
    </source>
</evidence>
<dbReference type="EMBL" id="ML121533">
    <property type="protein sequence ID" value="RPB26680.1"/>
    <property type="molecule type" value="Genomic_DNA"/>
</dbReference>
<organism evidence="2 3">
    <name type="scientific">Terfezia boudieri ATCC MYA-4762</name>
    <dbReference type="NCBI Taxonomy" id="1051890"/>
    <lineage>
        <taxon>Eukaryota</taxon>
        <taxon>Fungi</taxon>
        <taxon>Dikarya</taxon>
        <taxon>Ascomycota</taxon>
        <taxon>Pezizomycotina</taxon>
        <taxon>Pezizomycetes</taxon>
        <taxon>Pezizales</taxon>
        <taxon>Pezizaceae</taxon>
        <taxon>Terfezia</taxon>
    </lineage>
</organism>
<feature type="region of interest" description="Disordered" evidence="1">
    <location>
        <begin position="41"/>
        <end position="92"/>
    </location>
</feature>